<reference evidence="1 2" key="1">
    <citation type="submission" date="2013-01" db="EMBL/GenBank/DDBJ databases">
        <authorList>
            <person name="Harkins D.M."/>
            <person name="Durkin A.S."/>
            <person name="Brinkac L.M."/>
            <person name="Haft D.H."/>
            <person name="Selengut J.D."/>
            <person name="Sanka R."/>
            <person name="DePew J."/>
            <person name="Purushe J."/>
            <person name="Tulsiani S.M."/>
            <person name="Graham G.C."/>
            <person name="Burns M.-A."/>
            <person name="Dohnt M.F."/>
            <person name="Smythe L.D."/>
            <person name="McKay D.B."/>
            <person name="Craig S.B."/>
            <person name="Vinetz J.M."/>
            <person name="Sutton G.G."/>
            <person name="Nierman W.C."/>
            <person name="Fouts D.E."/>
        </authorList>
    </citation>
    <scope>NUCLEOTIDE SEQUENCE [LARGE SCALE GENOMIC DNA]</scope>
    <source>
        <strain evidence="1 2">LT2156</strain>
    </source>
</reference>
<dbReference type="EMBL" id="AFMF02000038">
    <property type="protein sequence ID" value="EMM93515.1"/>
    <property type="molecule type" value="Genomic_DNA"/>
</dbReference>
<evidence type="ECO:0000313" key="1">
    <source>
        <dbReference type="EMBL" id="EMM93515.1"/>
    </source>
</evidence>
<accession>M6H8Z4</accession>
<dbReference type="Proteomes" id="UP000012089">
    <property type="component" value="Unassembled WGS sequence"/>
</dbReference>
<organism evidence="1 2">
    <name type="scientific">Leptospira interrogans serovar Zanoni str. LT2156</name>
    <dbReference type="NCBI Taxonomy" id="1001601"/>
    <lineage>
        <taxon>Bacteria</taxon>
        <taxon>Pseudomonadati</taxon>
        <taxon>Spirochaetota</taxon>
        <taxon>Spirochaetia</taxon>
        <taxon>Leptospirales</taxon>
        <taxon>Leptospiraceae</taxon>
        <taxon>Leptospira</taxon>
    </lineage>
</organism>
<sequence>MKLLNNSNDNPGNLDPQIVFFSEDKKVNQLKIVLEKFYRIEMSYCLLFRSDGRSTGF</sequence>
<comment type="caution">
    <text evidence="1">The sequence shown here is derived from an EMBL/GenBank/DDBJ whole genome shotgun (WGS) entry which is preliminary data.</text>
</comment>
<dbReference type="AlphaFoldDB" id="M6H8Z4"/>
<name>M6H8Z4_LEPIR</name>
<gene>
    <name evidence="1" type="ORF">LEP1GSC158_4116</name>
</gene>
<proteinExistence type="predicted"/>
<evidence type="ECO:0000313" key="2">
    <source>
        <dbReference type="Proteomes" id="UP000012089"/>
    </source>
</evidence>
<protein>
    <submittedName>
        <fullName evidence="1">Uncharacterized protein</fullName>
    </submittedName>
</protein>